<dbReference type="AlphaFoldDB" id="K1PXW4"/>
<name>K1PXW4_MAGGI</name>
<dbReference type="SMART" id="SM00054">
    <property type="entry name" value="EFh"/>
    <property type="match status" value="2"/>
</dbReference>
<dbReference type="Gene3D" id="3.40.1090.10">
    <property type="entry name" value="Cytosolic phospholipase A2 catalytic domain"/>
    <property type="match status" value="2"/>
</dbReference>
<evidence type="ECO:0000313" key="2">
    <source>
        <dbReference type="EMBL" id="EKC21330.1"/>
    </source>
</evidence>
<keyword evidence="1" id="KW-0378">Hydrolase</keyword>
<gene>
    <name evidence="2" type="ORF">CGI_10004031</name>
</gene>
<dbReference type="CDD" id="cd07207">
    <property type="entry name" value="Pat_ExoU_VipD_like"/>
    <property type="match status" value="1"/>
</dbReference>
<dbReference type="Gene3D" id="1.10.238.10">
    <property type="entry name" value="EF-hand"/>
    <property type="match status" value="1"/>
</dbReference>
<accession>K1PXW4</accession>
<dbReference type="InterPro" id="IPR052580">
    <property type="entry name" value="Lipid_Hydrolase"/>
</dbReference>
<dbReference type="PANTHER" id="PTHR46394:SF1">
    <property type="entry name" value="PNPLA DOMAIN-CONTAINING PROTEIN"/>
    <property type="match status" value="1"/>
</dbReference>
<dbReference type="GO" id="GO:0016042">
    <property type="term" value="P:lipid catabolic process"/>
    <property type="evidence" value="ECO:0007669"/>
    <property type="project" value="UniProtKB-UniRule"/>
</dbReference>
<dbReference type="Pfam" id="PF01734">
    <property type="entry name" value="Patatin"/>
    <property type="match status" value="1"/>
</dbReference>
<protein>
    <submittedName>
        <fullName evidence="2">Uncharacterized protein</fullName>
    </submittedName>
</protein>
<dbReference type="HOGENOM" id="CLU_028564_0_0_1"/>
<dbReference type="InterPro" id="IPR002641">
    <property type="entry name" value="PNPLA_dom"/>
</dbReference>
<dbReference type="PROSITE" id="PS51635">
    <property type="entry name" value="PNPLA"/>
    <property type="match status" value="1"/>
</dbReference>
<feature type="short sequence motif" description="GXGXXG" evidence="1">
    <location>
        <begin position="94"/>
        <end position="99"/>
    </location>
</feature>
<dbReference type="InterPro" id="IPR016035">
    <property type="entry name" value="Acyl_Trfase/lysoPLipase"/>
</dbReference>
<dbReference type="PANTHER" id="PTHR46394">
    <property type="entry name" value="ANNEXIN"/>
    <property type="match status" value="1"/>
</dbReference>
<sequence length="585" mass="66807">MGNAVGDQKEKDSEDIQKQKILESRNGYIHDKDRLDGEVSLNEAETANKDTDRVCNPDRELKNTPSHLSEIDLVAMKIDPRDHTYPFENLVFEGGGSKGLAYCGAVKALEELGLIDQIKRFSGASAGAICASLMSVGYGSQDMRRFLSQNMSKVCLDAKFGVLSLLPNLLSGYGWNPGLKLYNWMGEVIEKKVGNKDITFGELYKKTGNELCIVVTNVNHMVEEYCHVKTTPDMPIRLAVRMSMSIPGMFQATKYTQNGETNTYVDGGLICNYPLHCFDGWWLSMDSGDSFLEKLQPLDDIPKLLDRRRRFNRTHKDTSKTLGFLLYADSESDVFRYMLEKRIGVQPDTAPNTKLARMKMEKKKVQQETKKEHRRVMVAVDEFLKVLNKHNLDKDHTISQTELENAFEDEEFSQKSREMLFGKDCTAEKAFDHLDEDKDGEINFNELISFIQSTGISLQQRFLGYQRTDINDIVEFFDTLQNTLLTNIKWAFINARSEYCIEDEDLDRTVGINTCYVGTSDFELEEADKDYVISQGYKSTMTFLRYFAAKLEMSKASETCHKHDDIKDDVIEEKDDIEDEPTPML</sequence>
<dbReference type="InParanoid" id="K1PXW4"/>
<dbReference type="GO" id="GO:0016787">
    <property type="term" value="F:hydrolase activity"/>
    <property type="evidence" value="ECO:0007669"/>
    <property type="project" value="UniProtKB-UniRule"/>
</dbReference>
<dbReference type="EMBL" id="JH817472">
    <property type="protein sequence ID" value="EKC21330.1"/>
    <property type="molecule type" value="Genomic_DNA"/>
</dbReference>
<dbReference type="PROSITE" id="PS00018">
    <property type="entry name" value="EF_HAND_1"/>
    <property type="match status" value="1"/>
</dbReference>
<proteinExistence type="predicted"/>
<keyword evidence="1" id="KW-0442">Lipid degradation</keyword>
<feature type="active site" description="Proton acceptor" evidence="1">
    <location>
        <position position="266"/>
    </location>
</feature>
<dbReference type="SUPFAM" id="SSF52151">
    <property type="entry name" value="FabD/lysophospholipase-like"/>
    <property type="match status" value="1"/>
</dbReference>
<evidence type="ECO:0000256" key="1">
    <source>
        <dbReference type="PROSITE-ProRule" id="PRU01161"/>
    </source>
</evidence>
<feature type="short sequence motif" description="GXSXG" evidence="1">
    <location>
        <begin position="123"/>
        <end position="127"/>
    </location>
</feature>
<organism evidence="2">
    <name type="scientific">Magallana gigas</name>
    <name type="common">Pacific oyster</name>
    <name type="synonym">Crassostrea gigas</name>
    <dbReference type="NCBI Taxonomy" id="29159"/>
    <lineage>
        <taxon>Eukaryota</taxon>
        <taxon>Metazoa</taxon>
        <taxon>Spiralia</taxon>
        <taxon>Lophotrochozoa</taxon>
        <taxon>Mollusca</taxon>
        <taxon>Bivalvia</taxon>
        <taxon>Autobranchia</taxon>
        <taxon>Pteriomorphia</taxon>
        <taxon>Ostreida</taxon>
        <taxon>Ostreoidea</taxon>
        <taxon>Ostreidae</taxon>
        <taxon>Magallana</taxon>
    </lineage>
</organism>
<dbReference type="PROSITE" id="PS50222">
    <property type="entry name" value="EF_HAND_2"/>
    <property type="match status" value="1"/>
</dbReference>
<keyword evidence="1" id="KW-0443">Lipid metabolism</keyword>
<feature type="short sequence motif" description="DGA/G" evidence="1">
    <location>
        <begin position="266"/>
        <end position="268"/>
    </location>
</feature>
<feature type="active site" description="Nucleophile" evidence="1">
    <location>
        <position position="125"/>
    </location>
</feature>
<dbReference type="GO" id="GO:0005509">
    <property type="term" value="F:calcium ion binding"/>
    <property type="evidence" value="ECO:0007669"/>
    <property type="project" value="InterPro"/>
</dbReference>
<reference evidence="2" key="1">
    <citation type="journal article" date="2012" name="Nature">
        <title>The oyster genome reveals stress adaptation and complexity of shell formation.</title>
        <authorList>
            <person name="Zhang G."/>
            <person name="Fang X."/>
            <person name="Guo X."/>
            <person name="Li L."/>
            <person name="Luo R."/>
            <person name="Xu F."/>
            <person name="Yang P."/>
            <person name="Zhang L."/>
            <person name="Wang X."/>
            <person name="Qi H."/>
            <person name="Xiong Z."/>
            <person name="Que H."/>
            <person name="Xie Y."/>
            <person name="Holland P.W."/>
            <person name="Paps J."/>
            <person name="Zhu Y."/>
            <person name="Wu F."/>
            <person name="Chen Y."/>
            <person name="Wang J."/>
            <person name="Peng C."/>
            <person name="Meng J."/>
            <person name="Yang L."/>
            <person name="Liu J."/>
            <person name="Wen B."/>
            <person name="Zhang N."/>
            <person name="Huang Z."/>
            <person name="Zhu Q."/>
            <person name="Feng Y."/>
            <person name="Mount A."/>
            <person name="Hedgecock D."/>
            <person name="Xu Z."/>
            <person name="Liu Y."/>
            <person name="Domazet-Loso T."/>
            <person name="Du Y."/>
            <person name="Sun X."/>
            <person name="Zhang S."/>
            <person name="Liu B."/>
            <person name="Cheng P."/>
            <person name="Jiang X."/>
            <person name="Li J."/>
            <person name="Fan D."/>
            <person name="Wang W."/>
            <person name="Fu W."/>
            <person name="Wang T."/>
            <person name="Wang B."/>
            <person name="Zhang J."/>
            <person name="Peng Z."/>
            <person name="Li Y."/>
            <person name="Li N."/>
            <person name="Wang J."/>
            <person name="Chen M."/>
            <person name="He Y."/>
            <person name="Tan F."/>
            <person name="Song X."/>
            <person name="Zheng Q."/>
            <person name="Huang R."/>
            <person name="Yang H."/>
            <person name="Du X."/>
            <person name="Chen L."/>
            <person name="Yang M."/>
            <person name="Gaffney P.M."/>
            <person name="Wang S."/>
            <person name="Luo L."/>
            <person name="She Z."/>
            <person name="Ming Y."/>
            <person name="Huang W."/>
            <person name="Zhang S."/>
            <person name="Huang B."/>
            <person name="Zhang Y."/>
            <person name="Qu T."/>
            <person name="Ni P."/>
            <person name="Miao G."/>
            <person name="Wang J."/>
            <person name="Wang Q."/>
            <person name="Steinberg C.E."/>
            <person name="Wang H."/>
            <person name="Li N."/>
            <person name="Qian L."/>
            <person name="Zhang G."/>
            <person name="Li Y."/>
            <person name="Yang H."/>
            <person name="Liu X."/>
            <person name="Wang J."/>
            <person name="Yin Y."/>
            <person name="Wang J."/>
        </authorList>
    </citation>
    <scope>NUCLEOTIDE SEQUENCE [LARGE SCALE GENOMIC DNA]</scope>
    <source>
        <strain evidence="2">05x7-T-G4-1.051#20</strain>
    </source>
</reference>
<dbReference type="SUPFAM" id="SSF47473">
    <property type="entry name" value="EF-hand"/>
    <property type="match status" value="1"/>
</dbReference>
<dbReference type="InterPro" id="IPR002048">
    <property type="entry name" value="EF_hand_dom"/>
</dbReference>
<dbReference type="InterPro" id="IPR018247">
    <property type="entry name" value="EF_Hand_1_Ca_BS"/>
</dbReference>
<dbReference type="InterPro" id="IPR011992">
    <property type="entry name" value="EF-hand-dom_pair"/>
</dbReference>